<evidence type="ECO:0000313" key="4">
    <source>
        <dbReference type="Proteomes" id="UP000706525"/>
    </source>
</evidence>
<reference evidence="3 4" key="1">
    <citation type="submission" date="2021-08" db="EMBL/GenBank/DDBJ databases">
        <authorList>
            <person name="Peeters C."/>
        </authorList>
    </citation>
    <scope>NUCLEOTIDE SEQUENCE [LARGE SCALE GENOMIC DNA]</scope>
    <source>
        <strain evidence="3 4">LMG 32289</strain>
    </source>
</reference>
<accession>A0ABN7ZKG4</accession>
<proteinExistence type="inferred from homology"/>
<evidence type="ECO:0000256" key="1">
    <source>
        <dbReference type="ARBA" id="ARBA00006987"/>
    </source>
</evidence>
<dbReference type="Pfam" id="PF03401">
    <property type="entry name" value="TctC"/>
    <property type="match status" value="1"/>
</dbReference>
<name>A0ABN7ZKG4_9BURK</name>
<dbReference type="Gene3D" id="3.40.190.10">
    <property type="entry name" value="Periplasmic binding protein-like II"/>
    <property type="match status" value="1"/>
</dbReference>
<sequence length="80" mass="8823">MAKSAPDGYTFLAPAAGVLTNAMIKTRLPYKEEDLVPVALLAVSPSVIVVPADSPVKDLKEPGCERQRRKEPEFRHGRHR</sequence>
<dbReference type="InterPro" id="IPR042100">
    <property type="entry name" value="Bug_dom1"/>
</dbReference>
<dbReference type="EMBL" id="CAJZAG010000018">
    <property type="protein sequence ID" value="CAG9186437.1"/>
    <property type="molecule type" value="Genomic_DNA"/>
</dbReference>
<feature type="region of interest" description="Disordered" evidence="2">
    <location>
        <begin position="58"/>
        <end position="80"/>
    </location>
</feature>
<dbReference type="Proteomes" id="UP000706525">
    <property type="component" value="Unassembled WGS sequence"/>
</dbReference>
<protein>
    <submittedName>
        <fullName evidence="3">Uncharacterized protein</fullName>
    </submittedName>
</protein>
<evidence type="ECO:0000313" key="3">
    <source>
        <dbReference type="EMBL" id="CAG9186437.1"/>
    </source>
</evidence>
<keyword evidence="4" id="KW-1185">Reference proteome</keyword>
<dbReference type="InterPro" id="IPR005064">
    <property type="entry name" value="BUG"/>
</dbReference>
<comment type="similarity">
    <text evidence="1">Belongs to the UPF0065 (bug) family.</text>
</comment>
<dbReference type="PANTHER" id="PTHR42928:SF5">
    <property type="entry name" value="BLR1237 PROTEIN"/>
    <property type="match status" value="1"/>
</dbReference>
<dbReference type="Gene3D" id="3.40.190.150">
    <property type="entry name" value="Bordetella uptake gene, domain 1"/>
    <property type="match status" value="1"/>
</dbReference>
<evidence type="ECO:0000256" key="2">
    <source>
        <dbReference type="SAM" id="MobiDB-lite"/>
    </source>
</evidence>
<organism evidence="3 4">
    <name type="scientific">Cupriavidus pampae</name>
    <dbReference type="NCBI Taxonomy" id="659251"/>
    <lineage>
        <taxon>Bacteria</taxon>
        <taxon>Pseudomonadati</taxon>
        <taxon>Pseudomonadota</taxon>
        <taxon>Betaproteobacteria</taxon>
        <taxon>Burkholderiales</taxon>
        <taxon>Burkholderiaceae</taxon>
        <taxon>Cupriavidus</taxon>
    </lineage>
</organism>
<dbReference type="PANTHER" id="PTHR42928">
    <property type="entry name" value="TRICARBOXYLATE-BINDING PROTEIN"/>
    <property type="match status" value="1"/>
</dbReference>
<gene>
    <name evidence="3" type="ORF">LMG32289_06424</name>
</gene>
<comment type="caution">
    <text evidence="3">The sequence shown here is derived from an EMBL/GenBank/DDBJ whole genome shotgun (WGS) entry which is preliminary data.</text>
</comment>